<dbReference type="OrthoDB" id="9787617at2"/>
<accession>A0A5R9G4Z4</accession>
<organism evidence="3 4">
    <name type="scientific">Paenibacillus antri</name>
    <dbReference type="NCBI Taxonomy" id="2582848"/>
    <lineage>
        <taxon>Bacteria</taxon>
        <taxon>Bacillati</taxon>
        <taxon>Bacillota</taxon>
        <taxon>Bacilli</taxon>
        <taxon>Bacillales</taxon>
        <taxon>Paenibacillaceae</taxon>
        <taxon>Paenibacillus</taxon>
    </lineage>
</organism>
<comment type="caution">
    <text evidence="3">The sequence shown here is derived from an EMBL/GenBank/DDBJ whole genome shotgun (WGS) entry which is preliminary data.</text>
</comment>
<proteinExistence type="predicted"/>
<dbReference type="PANTHER" id="PTHR12526">
    <property type="entry name" value="GLYCOSYLTRANSFERASE"/>
    <property type="match status" value="1"/>
</dbReference>
<evidence type="ECO:0000259" key="2">
    <source>
        <dbReference type="Pfam" id="PF13439"/>
    </source>
</evidence>
<dbReference type="SUPFAM" id="SSF53756">
    <property type="entry name" value="UDP-Glycosyltransferase/glycogen phosphorylase"/>
    <property type="match status" value="1"/>
</dbReference>
<dbReference type="EMBL" id="VCIW01000021">
    <property type="protein sequence ID" value="TLS49406.1"/>
    <property type="molecule type" value="Genomic_DNA"/>
</dbReference>
<dbReference type="GO" id="GO:0016757">
    <property type="term" value="F:glycosyltransferase activity"/>
    <property type="evidence" value="ECO:0007669"/>
    <property type="project" value="InterPro"/>
</dbReference>
<evidence type="ECO:0000259" key="1">
    <source>
        <dbReference type="Pfam" id="PF00534"/>
    </source>
</evidence>
<dbReference type="Proteomes" id="UP000309676">
    <property type="component" value="Unassembled WGS sequence"/>
</dbReference>
<dbReference type="InterPro" id="IPR001296">
    <property type="entry name" value="Glyco_trans_1"/>
</dbReference>
<feature type="domain" description="Glycosyl transferase family 1" evidence="1">
    <location>
        <begin position="202"/>
        <end position="358"/>
    </location>
</feature>
<gene>
    <name evidence="3" type="ORF">FE782_25140</name>
</gene>
<keyword evidence="3" id="KW-0808">Transferase</keyword>
<dbReference type="CDD" id="cd03811">
    <property type="entry name" value="GT4_GT28_WabH-like"/>
    <property type="match status" value="1"/>
</dbReference>
<evidence type="ECO:0000313" key="3">
    <source>
        <dbReference type="EMBL" id="TLS49406.1"/>
    </source>
</evidence>
<keyword evidence="4" id="KW-1185">Reference proteome</keyword>
<dbReference type="AlphaFoldDB" id="A0A5R9G4Z4"/>
<name>A0A5R9G4Z4_9BACL</name>
<evidence type="ECO:0000313" key="4">
    <source>
        <dbReference type="Proteomes" id="UP000309676"/>
    </source>
</evidence>
<dbReference type="InterPro" id="IPR028098">
    <property type="entry name" value="Glyco_trans_4-like_N"/>
</dbReference>
<protein>
    <submittedName>
        <fullName evidence="3">Glycosyltransferase</fullName>
    </submittedName>
</protein>
<feature type="domain" description="Glycosyltransferase subfamily 4-like N-terminal" evidence="2">
    <location>
        <begin position="14"/>
        <end position="187"/>
    </location>
</feature>
<dbReference type="Pfam" id="PF00534">
    <property type="entry name" value="Glycos_transf_1"/>
    <property type="match status" value="1"/>
</dbReference>
<reference evidence="3 4" key="1">
    <citation type="submission" date="2019-05" db="EMBL/GenBank/DDBJ databases">
        <authorList>
            <person name="Narsing Rao M.P."/>
            <person name="Li W.J."/>
        </authorList>
    </citation>
    <scope>NUCLEOTIDE SEQUENCE [LARGE SCALE GENOMIC DNA]</scope>
    <source>
        <strain evidence="3 4">SYSU_K30003</strain>
    </source>
</reference>
<dbReference type="Pfam" id="PF13439">
    <property type="entry name" value="Glyco_transf_4"/>
    <property type="match status" value="1"/>
</dbReference>
<dbReference type="RefSeq" id="WP_138197123.1">
    <property type="nucleotide sequence ID" value="NZ_VCIW01000021.1"/>
</dbReference>
<dbReference type="Gene3D" id="3.40.50.2000">
    <property type="entry name" value="Glycogen Phosphorylase B"/>
    <property type="match status" value="2"/>
</dbReference>
<dbReference type="PANTHER" id="PTHR12526:SF630">
    <property type="entry name" value="GLYCOSYLTRANSFERASE"/>
    <property type="match status" value="1"/>
</dbReference>
<sequence>MKKVLFFIESLGGGGAEKVLSDLVKHLDPAKYDITVGTVVDGGIYTEAVSSYCKVAPILERPTEGDSYLRKFWYKVKYKLIYRLPVSWVYKFTVKDTYDVEIGFVEGFATKFVSRSANPRSRKIAWLHCDPINHSYADSYYSDLDDQINSYKTFDHIVCVSHNVKDAFEKRMFKSRKVTVCYNPIDSASVVNRSLESGEFRLNTRGSKMLLCSIGRLVPEKGYVQLLEAVRELKNDGLQLELWIIGEGEERGKLEEFIAQHDLEDTVTLMGFDLNPYRLLKMCDVYVCSSKAEGFSMAVAEAMVLGLPVVSTNCAGPSELLGDGEYGYLVDNNSRSLYEGIKTLITNEEVRHRFKRKSLERRNIFNMARSIQQIENLFS</sequence>